<organism evidence="1 2">
    <name type="scientific">Gossypium stocksii</name>
    <dbReference type="NCBI Taxonomy" id="47602"/>
    <lineage>
        <taxon>Eukaryota</taxon>
        <taxon>Viridiplantae</taxon>
        <taxon>Streptophyta</taxon>
        <taxon>Embryophyta</taxon>
        <taxon>Tracheophyta</taxon>
        <taxon>Spermatophyta</taxon>
        <taxon>Magnoliopsida</taxon>
        <taxon>eudicotyledons</taxon>
        <taxon>Gunneridae</taxon>
        <taxon>Pentapetalae</taxon>
        <taxon>rosids</taxon>
        <taxon>malvids</taxon>
        <taxon>Malvales</taxon>
        <taxon>Malvaceae</taxon>
        <taxon>Malvoideae</taxon>
        <taxon>Gossypium</taxon>
    </lineage>
</organism>
<comment type="caution">
    <text evidence="1">The sequence shown here is derived from an EMBL/GenBank/DDBJ whole genome shotgun (WGS) entry which is preliminary data.</text>
</comment>
<protein>
    <submittedName>
        <fullName evidence="1">Uncharacterized protein</fullName>
    </submittedName>
</protein>
<accession>A0A9D3VPH0</accession>
<name>A0A9D3VPH0_9ROSI</name>
<dbReference type="PANTHER" id="PTHR11697:SF230">
    <property type="entry name" value="ZINC FINGER, MYM DOMAIN CONTAINING 1"/>
    <property type="match status" value="1"/>
</dbReference>
<evidence type="ECO:0000313" key="2">
    <source>
        <dbReference type="Proteomes" id="UP000828251"/>
    </source>
</evidence>
<gene>
    <name evidence="1" type="ORF">J1N35_018621</name>
</gene>
<dbReference type="EMBL" id="JAIQCV010000006">
    <property type="protein sequence ID" value="KAH1091364.1"/>
    <property type="molecule type" value="Genomic_DNA"/>
</dbReference>
<dbReference type="OrthoDB" id="118159at2759"/>
<evidence type="ECO:0000313" key="1">
    <source>
        <dbReference type="EMBL" id="KAH1091364.1"/>
    </source>
</evidence>
<dbReference type="Proteomes" id="UP000828251">
    <property type="component" value="Unassembled WGS sequence"/>
</dbReference>
<dbReference type="AlphaFoldDB" id="A0A9D3VPH0"/>
<sequence length="124" mass="15002">MNAQYIVGRSCNKKEDVIVQHHYRVNIFLVTIDTQLQELKSKFNEHVVELLTLTTTLDPKEFFKLFDIDKICILVNKFYPKDFSQQEKEHLPFELKHYELDRYHNITGSISRYRKDFWTLFKTV</sequence>
<reference evidence="1 2" key="1">
    <citation type="journal article" date="2021" name="Plant Biotechnol. J.">
        <title>Multi-omics assisted identification of the key and species-specific regulatory components of drought-tolerant mechanisms in Gossypium stocksii.</title>
        <authorList>
            <person name="Yu D."/>
            <person name="Ke L."/>
            <person name="Zhang D."/>
            <person name="Wu Y."/>
            <person name="Sun Y."/>
            <person name="Mei J."/>
            <person name="Sun J."/>
            <person name="Sun Y."/>
        </authorList>
    </citation>
    <scope>NUCLEOTIDE SEQUENCE [LARGE SCALE GENOMIC DNA]</scope>
    <source>
        <strain evidence="2">cv. E1</strain>
        <tissue evidence="1">Leaf</tissue>
    </source>
</reference>
<dbReference type="PANTHER" id="PTHR11697">
    <property type="entry name" value="GENERAL TRANSCRIPTION FACTOR 2-RELATED ZINC FINGER PROTEIN"/>
    <property type="match status" value="1"/>
</dbReference>
<dbReference type="InterPro" id="IPR055298">
    <property type="entry name" value="AtLOH3-like"/>
</dbReference>
<proteinExistence type="predicted"/>
<keyword evidence="2" id="KW-1185">Reference proteome</keyword>